<reference evidence="2 3" key="1">
    <citation type="submission" date="2022-11" db="EMBL/GenBank/DDBJ databases">
        <title>Minimal conservation of predation-associated metabolite biosynthetic gene clusters underscores biosynthetic potential of Myxococcota including descriptions for ten novel species: Archangium lansinium sp. nov., Myxococcus landrumus sp. nov., Nannocystis bai.</title>
        <authorList>
            <person name="Ahearne A."/>
            <person name="Stevens C."/>
            <person name="Dowd S."/>
        </authorList>
    </citation>
    <scope>NUCLEOTIDE SEQUENCE [LARGE SCALE GENOMIC DNA]</scope>
    <source>
        <strain evidence="2 3">RJM3</strain>
    </source>
</reference>
<dbReference type="PROSITE" id="PS50943">
    <property type="entry name" value="HTH_CROC1"/>
    <property type="match status" value="1"/>
</dbReference>
<gene>
    <name evidence="2" type="ORF">POL67_52025</name>
</gene>
<evidence type="ECO:0000313" key="2">
    <source>
        <dbReference type="EMBL" id="MDC0749960.1"/>
    </source>
</evidence>
<accession>A0ABT5F772</accession>
<comment type="caution">
    <text evidence="2">The sequence shown here is derived from an EMBL/GenBank/DDBJ whole genome shotgun (WGS) entry which is preliminary data.</text>
</comment>
<dbReference type="Gene3D" id="1.10.260.40">
    <property type="entry name" value="lambda repressor-like DNA-binding domains"/>
    <property type="match status" value="1"/>
</dbReference>
<dbReference type="SUPFAM" id="SSF47413">
    <property type="entry name" value="lambda repressor-like DNA-binding domains"/>
    <property type="match status" value="1"/>
</dbReference>
<sequence length="104" mass="11692">MSISGKQEPFVDLIFIPIDDFAGGVHNGHKLMHTTNNIRLRRRELGLSLDELGRRTNIERSRLSRAERGYVELGQDELKRLALHLEIDESQLIPPDESTSGGAS</sequence>
<dbReference type="Proteomes" id="UP001221411">
    <property type="component" value="Unassembled WGS sequence"/>
</dbReference>
<keyword evidence="3" id="KW-1185">Reference proteome</keyword>
<dbReference type="InterPro" id="IPR001387">
    <property type="entry name" value="Cro/C1-type_HTH"/>
</dbReference>
<dbReference type="CDD" id="cd00093">
    <property type="entry name" value="HTH_XRE"/>
    <property type="match status" value="1"/>
</dbReference>
<protein>
    <submittedName>
        <fullName evidence="2">Helix-turn-helix transcriptional regulator</fullName>
    </submittedName>
</protein>
<dbReference type="EMBL" id="JAQNDO010000001">
    <property type="protein sequence ID" value="MDC0749960.1"/>
    <property type="molecule type" value="Genomic_DNA"/>
</dbReference>
<evidence type="ECO:0000259" key="1">
    <source>
        <dbReference type="PROSITE" id="PS50943"/>
    </source>
</evidence>
<dbReference type="Pfam" id="PF01381">
    <property type="entry name" value="HTH_3"/>
    <property type="match status" value="1"/>
</dbReference>
<proteinExistence type="predicted"/>
<organism evidence="2 3">
    <name type="scientific">Polyangium mundeleinium</name>
    <dbReference type="NCBI Taxonomy" id="2995306"/>
    <lineage>
        <taxon>Bacteria</taxon>
        <taxon>Pseudomonadati</taxon>
        <taxon>Myxococcota</taxon>
        <taxon>Polyangia</taxon>
        <taxon>Polyangiales</taxon>
        <taxon>Polyangiaceae</taxon>
        <taxon>Polyangium</taxon>
    </lineage>
</organism>
<evidence type="ECO:0000313" key="3">
    <source>
        <dbReference type="Proteomes" id="UP001221411"/>
    </source>
</evidence>
<dbReference type="SMART" id="SM00530">
    <property type="entry name" value="HTH_XRE"/>
    <property type="match status" value="1"/>
</dbReference>
<feature type="domain" description="HTH cro/C1-type" evidence="1">
    <location>
        <begin position="38"/>
        <end position="92"/>
    </location>
</feature>
<name>A0ABT5F772_9BACT</name>
<dbReference type="InterPro" id="IPR010982">
    <property type="entry name" value="Lambda_DNA-bd_dom_sf"/>
</dbReference>
<dbReference type="RefSeq" id="WP_271930511.1">
    <property type="nucleotide sequence ID" value="NZ_JAQNDO010000001.1"/>
</dbReference>